<dbReference type="InterPro" id="IPR000719">
    <property type="entry name" value="Prot_kinase_dom"/>
</dbReference>
<protein>
    <submittedName>
        <fullName evidence="4">AarF/ABC1/UbiB kinase family protein</fullName>
    </submittedName>
</protein>
<keyword evidence="2" id="KW-0812">Transmembrane</keyword>
<proteinExistence type="inferred from homology"/>
<dbReference type="Pfam" id="PF03109">
    <property type="entry name" value="ABC1"/>
    <property type="match status" value="1"/>
</dbReference>
<dbReference type="AlphaFoldDB" id="A0A5J5HP75"/>
<accession>A0A5J5HP75</accession>
<reference evidence="4 5" key="1">
    <citation type="submission" date="2019-09" db="EMBL/GenBank/DDBJ databases">
        <title>Whole genome sequences of isolates from the Mars Exploration Rovers.</title>
        <authorList>
            <person name="Seuylemezian A."/>
            <person name="Vaishampayan P."/>
        </authorList>
    </citation>
    <scope>NUCLEOTIDE SEQUENCE [LARGE SCALE GENOMIC DNA]</scope>
    <source>
        <strain evidence="4 5">MER_TA_151</strain>
    </source>
</reference>
<keyword evidence="5" id="KW-1185">Reference proteome</keyword>
<evidence type="ECO:0000313" key="5">
    <source>
        <dbReference type="Proteomes" id="UP000326671"/>
    </source>
</evidence>
<evidence type="ECO:0000256" key="2">
    <source>
        <dbReference type="SAM" id="Phobius"/>
    </source>
</evidence>
<dbReference type="InterPro" id="IPR011009">
    <property type="entry name" value="Kinase-like_dom_sf"/>
</dbReference>
<keyword evidence="4" id="KW-0418">Kinase</keyword>
<name>A0A5J5HP75_9BACI</name>
<dbReference type="GO" id="GO:0005524">
    <property type="term" value="F:ATP binding"/>
    <property type="evidence" value="ECO:0007669"/>
    <property type="project" value="InterPro"/>
</dbReference>
<comment type="caution">
    <text evidence="4">The sequence shown here is derived from an EMBL/GenBank/DDBJ whole genome shotgun (WGS) entry which is preliminary data.</text>
</comment>
<keyword evidence="2" id="KW-0472">Membrane</keyword>
<dbReference type="PANTHER" id="PTHR10566:SF113">
    <property type="entry name" value="PROTEIN ACTIVITY OF BC1 COMPLEX KINASE 7, CHLOROPLASTIC"/>
    <property type="match status" value="1"/>
</dbReference>
<keyword evidence="2" id="KW-1133">Transmembrane helix</keyword>
<dbReference type="GO" id="GO:0004672">
    <property type="term" value="F:protein kinase activity"/>
    <property type="evidence" value="ECO:0007669"/>
    <property type="project" value="InterPro"/>
</dbReference>
<dbReference type="EMBL" id="VYKL01000026">
    <property type="protein sequence ID" value="KAA9021628.1"/>
    <property type="molecule type" value="Genomic_DNA"/>
</dbReference>
<dbReference type="PROSITE" id="PS50011">
    <property type="entry name" value="PROTEIN_KINASE_DOM"/>
    <property type="match status" value="1"/>
</dbReference>
<feature type="transmembrane region" description="Helical" evidence="2">
    <location>
        <begin position="498"/>
        <end position="520"/>
    </location>
</feature>
<comment type="similarity">
    <text evidence="1">Belongs to the protein kinase superfamily. ADCK protein kinase family.</text>
</comment>
<dbReference type="InterPro" id="IPR050154">
    <property type="entry name" value="UbiB_kinase"/>
</dbReference>
<organism evidence="4 5">
    <name type="scientific">Niallia endozanthoxylica</name>
    <dbReference type="NCBI Taxonomy" id="2036016"/>
    <lineage>
        <taxon>Bacteria</taxon>
        <taxon>Bacillati</taxon>
        <taxon>Bacillota</taxon>
        <taxon>Bacilli</taxon>
        <taxon>Bacillales</taxon>
        <taxon>Bacillaceae</taxon>
        <taxon>Niallia</taxon>
    </lineage>
</organism>
<evidence type="ECO:0000259" key="3">
    <source>
        <dbReference type="PROSITE" id="PS50011"/>
    </source>
</evidence>
<evidence type="ECO:0000256" key="1">
    <source>
        <dbReference type="ARBA" id="ARBA00009670"/>
    </source>
</evidence>
<sequence length="557" mass="63167">MLGKRLKHAQRYQEISNAFLRNGFSHLVYRLGLTKHHLPSKLQNNDAQLSKKYAGIKLKEVLQELGPTFIKLGQIASTRRDLVPLEIAQELEKLQDQVSSFSFQQAREMIELELGDTISNQFHFFSEIPLASASIGQVHAATLHTGESVAVKIQRPDIKPIVETDLEILDDLARIMEEKIAWAKNYQIRKIIEEFSNSLRAELDYQNEGRNSERIAQQFTHKSEIFIPKVHWNLSTKKILTMDLVNGIKVNQIKKLDEEGYNRKLIAERITESMLHQILIEGFFHGDPHPGNIYILPENNIAYLDFGTVGRLSDETKYHFASLVIHLQRKNTRGLLKAISSIGIQSEETNLSALYNDIDEFVMKYSDIPLSKLSIGTALNDLLTIIHHHHIQIPSDLTILGKTLLIIEGVVKDLDPALSIMDTVKPFGEKLLRHRFEPKKVIQGSLNELVENLQLLSKVPKSLKDLTATVQKGKLHFEVSVPEFKQFLLRLDKISNRLAFSIILLSFSILMVGLIIGGAIAGQRNLLWEFPAIEVGSIVATLMFLFILFAIIKSGRM</sequence>
<feature type="transmembrane region" description="Helical" evidence="2">
    <location>
        <begin position="532"/>
        <end position="552"/>
    </location>
</feature>
<dbReference type="Proteomes" id="UP000326671">
    <property type="component" value="Unassembled WGS sequence"/>
</dbReference>
<dbReference type="SUPFAM" id="SSF56112">
    <property type="entry name" value="Protein kinase-like (PK-like)"/>
    <property type="match status" value="1"/>
</dbReference>
<keyword evidence="4" id="KW-0808">Transferase</keyword>
<dbReference type="OrthoDB" id="9795390at2"/>
<feature type="domain" description="Protein kinase" evidence="3">
    <location>
        <begin position="124"/>
        <end position="456"/>
    </location>
</feature>
<dbReference type="PANTHER" id="PTHR10566">
    <property type="entry name" value="CHAPERONE-ACTIVITY OF BC1 COMPLEX CABC1 -RELATED"/>
    <property type="match status" value="1"/>
</dbReference>
<dbReference type="InterPro" id="IPR004147">
    <property type="entry name" value="ABC1_dom"/>
</dbReference>
<dbReference type="RefSeq" id="WP_150441156.1">
    <property type="nucleotide sequence ID" value="NZ_VYKL01000026.1"/>
</dbReference>
<evidence type="ECO:0000313" key="4">
    <source>
        <dbReference type="EMBL" id="KAA9021628.1"/>
    </source>
</evidence>
<gene>
    <name evidence="4" type="ORF">F4V44_16705</name>
</gene>
<dbReference type="CDD" id="cd05121">
    <property type="entry name" value="ABC1_ADCK3-like"/>
    <property type="match status" value="1"/>
</dbReference>